<sequence length="405" mass="45346">MRIEKKNLTWTLIPLFLAGVFCNTCKVIYQQQRICAVKGSSVIIPCSFYCPEPLRVNGCRWVHAKSHLKGTLIYGSNFKTAPKRFHFIQDNRQNCSLKIHPVERNDAGKYTFRLTTNSKEFKWSHQVGSTLKVVDLKVSVTNPDGNRAMQEGDSLNLTCTHSCDGGNLSSAFTWFKNGEHINEGSILYLSNMSSENTGNYICSLKTHTGATSGAIHIDVEYGPKNTSVSVSPSMEVDAGTNVSLICSSHANPPVENYTWFRVDAKFSKDVGHQPVFFPDYGGKYLCCATNKHGSQNSSVVVLKIKAYWTTLPREVLIITAITVLLIVIALIAIRRFHKASTWITETGCEEEIQDCMENTDYVNWLSCDTNQSQEGHPSEGGAEVIYTTVYFNHRNTEQQVDFHTE</sequence>
<dbReference type="PANTHER" id="PTHR46013">
    <property type="entry name" value="VASCULAR CELL ADHESION MOLECULE 1"/>
    <property type="match status" value="1"/>
</dbReference>
<organism evidence="4 5">
    <name type="scientific">Gymnodraco acuticeps</name>
    <name type="common">Antarctic dragonfish</name>
    <dbReference type="NCBI Taxonomy" id="8218"/>
    <lineage>
        <taxon>Eukaryota</taxon>
        <taxon>Metazoa</taxon>
        <taxon>Chordata</taxon>
        <taxon>Craniata</taxon>
        <taxon>Vertebrata</taxon>
        <taxon>Euteleostomi</taxon>
        <taxon>Actinopterygii</taxon>
        <taxon>Neopterygii</taxon>
        <taxon>Teleostei</taxon>
        <taxon>Neoteleostei</taxon>
        <taxon>Acanthomorphata</taxon>
        <taxon>Eupercaria</taxon>
        <taxon>Perciformes</taxon>
        <taxon>Notothenioidei</taxon>
        <taxon>Bathydraconidae</taxon>
        <taxon>Gymnodraco</taxon>
    </lineage>
</organism>
<proteinExistence type="predicted"/>
<dbReference type="InterPro" id="IPR003598">
    <property type="entry name" value="Ig_sub2"/>
</dbReference>
<accession>A0A6P8VH82</accession>
<feature type="domain" description="Ig-like" evidence="3">
    <location>
        <begin position="136"/>
        <end position="212"/>
    </location>
</feature>
<dbReference type="KEGG" id="gacu:117548739"/>
<dbReference type="InParanoid" id="A0A6P8VH82"/>
<evidence type="ECO:0000256" key="2">
    <source>
        <dbReference type="SAM" id="SignalP"/>
    </source>
</evidence>
<keyword evidence="2" id="KW-0732">Signal</keyword>
<evidence type="ECO:0000256" key="1">
    <source>
        <dbReference type="SAM" id="Phobius"/>
    </source>
</evidence>
<dbReference type="Gene3D" id="2.60.40.10">
    <property type="entry name" value="Immunoglobulins"/>
    <property type="match status" value="3"/>
</dbReference>
<evidence type="ECO:0000259" key="3">
    <source>
        <dbReference type="PROSITE" id="PS50835"/>
    </source>
</evidence>
<keyword evidence="1" id="KW-0472">Membrane</keyword>
<dbReference type="GeneID" id="117548739"/>
<dbReference type="SUPFAM" id="SSF48726">
    <property type="entry name" value="Immunoglobulin"/>
    <property type="match status" value="3"/>
</dbReference>
<dbReference type="Pfam" id="PF07686">
    <property type="entry name" value="V-set"/>
    <property type="match status" value="1"/>
</dbReference>
<dbReference type="RefSeq" id="XP_034076062.1">
    <property type="nucleotide sequence ID" value="XM_034220171.1"/>
</dbReference>
<dbReference type="PROSITE" id="PS50835">
    <property type="entry name" value="IG_LIKE"/>
    <property type="match status" value="2"/>
</dbReference>
<keyword evidence="4" id="KW-1185">Reference proteome</keyword>
<dbReference type="AlphaFoldDB" id="A0A6P8VH82"/>
<dbReference type="Pfam" id="PF13895">
    <property type="entry name" value="Ig_2"/>
    <property type="match status" value="2"/>
</dbReference>
<feature type="signal peptide" evidence="2">
    <location>
        <begin position="1"/>
        <end position="22"/>
    </location>
</feature>
<keyword evidence="1" id="KW-0812">Transmembrane</keyword>
<dbReference type="InterPro" id="IPR007110">
    <property type="entry name" value="Ig-like_dom"/>
</dbReference>
<dbReference type="SMART" id="SM00408">
    <property type="entry name" value="IGc2"/>
    <property type="match status" value="2"/>
</dbReference>
<dbReference type="InterPro" id="IPR013783">
    <property type="entry name" value="Ig-like_fold"/>
</dbReference>
<keyword evidence="1" id="KW-1133">Transmembrane helix</keyword>
<reference evidence="5" key="1">
    <citation type="submission" date="2025-08" db="UniProtKB">
        <authorList>
            <consortium name="RefSeq"/>
        </authorList>
    </citation>
    <scope>IDENTIFICATION</scope>
</reference>
<feature type="transmembrane region" description="Helical" evidence="1">
    <location>
        <begin position="315"/>
        <end position="333"/>
    </location>
</feature>
<dbReference type="Proteomes" id="UP000515161">
    <property type="component" value="Unplaced"/>
</dbReference>
<dbReference type="InterPro" id="IPR013106">
    <property type="entry name" value="Ig_V-set"/>
</dbReference>
<feature type="domain" description="Ig-like" evidence="3">
    <location>
        <begin position="223"/>
        <end position="302"/>
    </location>
</feature>
<evidence type="ECO:0000313" key="4">
    <source>
        <dbReference type="Proteomes" id="UP000515161"/>
    </source>
</evidence>
<dbReference type="SMART" id="SM00409">
    <property type="entry name" value="IG"/>
    <property type="match status" value="3"/>
</dbReference>
<dbReference type="InterPro" id="IPR036179">
    <property type="entry name" value="Ig-like_dom_sf"/>
</dbReference>
<dbReference type="InterPro" id="IPR003599">
    <property type="entry name" value="Ig_sub"/>
</dbReference>
<protein>
    <submittedName>
        <fullName evidence="5">B-cell receptor CD22-like isoform X1</fullName>
    </submittedName>
</protein>
<evidence type="ECO:0000313" key="5">
    <source>
        <dbReference type="RefSeq" id="XP_034076062.1"/>
    </source>
</evidence>
<dbReference type="PANTHER" id="PTHR46013:SF4">
    <property type="entry name" value="B-CELL RECEPTOR CD22-RELATED"/>
    <property type="match status" value="1"/>
</dbReference>
<gene>
    <name evidence="5" type="primary">LOC117548739</name>
</gene>
<name>A0A6P8VH82_GYMAC</name>
<dbReference type="OrthoDB" id="9448246at2759"/>
<feature type="chain" id="PRO_5028169476" evidence="2">
    <location>
        <begin position="23"/>
        <end position="405"/>
    </location>
</feature>